<gene>
    <name evidence="1" type="ORF">CDL12_01571</name>
</gene>
<accession>A0A2G9I7G3</accession>
<keyword evidence="2" id="KW-1185">Reference proteome</keyword>
<comment type="caution">
    <text evidence="1">The sequence shown here is derived from an EMBL/GenBank/DDBJ whole genome shotgun (WGS) entry which is preliminary data.</text>
</comment>
<evidence type="ECO:0000313" key="1">
    <source>
        <dbReference type="EMBL" id="PIN25692.1"/>
    </source>
</evidence>
<dbReference type="AlphaFoldDB" id="A0A2G9I7G3"/>
<organism evidence="1 2">
    <name type="scientific">Handroanthus impetiginosus</name>
    <dbReference type="NCBI Taxonomy" id="429701"/>
    <lineage>
        <taxon>Eukaryota</taxon>
        <taxon>Viridiplantae</taxon>
        <taxon>Streptophyta</taxon>
        <taxon>Embryophyta</taxon>
        <taxon>Tracheophyta</taxon>
        <taxon>Spermatophyta</taxon>
        <taxon>Magnoliopsida</taxon>
        <taxon>eudicotyledons</taxon>
        <taxon>Gunneridae</taxon>
        <taxon>Pentapetalae</taxon>
        <taxon>asterids</taxon>
        <taxon>lamiids</taxon>
        <taxon>Lamiales</taxon>
        <taxon>Bignoniaceae</taxon>
        <taxon>Crescentiina</taxon>
        <taxon>Tabebuia alliance</taxon>
        <taxon>Handroanthus</taxon>
    </lineage>
</organism>
<dbReference type="Proteomes" id="UP000231279">
    <property type="component" value="Unassembled WGS sequence"/>
</dbReference>
<reference evidence="2" key="1">
    <citation type="journal article" date="2018" name="Gigascience">
        <title>Genome assembly of the Pink Ipe (Handroanthus impetiginosus, Bignoniaceae), a highly valued, ecologically keystone Neotropical timber forest tree.</title>
        <authorList>
            <person name="Silva-Junior O.B."/>
            <person name="Grattapaglia D."/>
            <person name="Novaes E."/>
            <person name="Collevatti R.G."/>
        </authorList>
    </citation>
    <scope>NUCLEOTIDE SEQUENCE [LARGE SCALE GENOMIC DNA]</scope>
    <source>
        <strain evidence="2">cv. UFG-1</strain>
    </source>
</reference>
<sequence>MAWISVLTIQNSTPFIALSIIRLTAFEPPPPIPITLILASFKLFKLDESVKLSVTFPLELSCLGLVTVEFASPLSIDISGCRFRNGSLL</sequence>
<protein>
    <submittedName>
        <fullName evidence="1">Uncharacterized protein</fullName>
    </submittedName>
</protein>
<proteinExistence type="predicted"/>
<dbReference type="EMBL" id="NKXS01000189">
    <property type="protein sequence ID" value="PIN25692.1"/>
    <property type="molecule type" value="Genomic_DNA"/>
</dbReference>
<name>A0A2G9I7G3_9LAMI</name>
<evidence type="ECO:0000313" key="2">
    <source>
        <dbReference type="Proteomes" id="UP000231279"/>
    </source>
</evidence>